<name>A0ABQ0Q424_9PROT</name>
<evidence type="ECO:0000256" key="2">
    <source>
        <dbReference type="ARBA" id="ARBA00023002"/>
    </source>
</evidence>
<feature type="region of interest" description="Disordered" evidence="3">
    <location>
        <begin position="261"/>
        <end position="284"/>
    </location>
</feature>
<organism evidence="4 5">
    <name type="scientific">Asaia krungthepensis NRIC 0535</name>
    <dbReference type="NCBI Taxonomy" id="1307925"/>
    <lineage>
        <taxon>Bacteria</taxon>
        <taxon>Pseudomonadati</taxon>
        <taxon>Pseudomonadota</taxon>
        <taxon>Alphaproteobacteria</taxon>
        <taxon>Acetobacterales</taxon>
        <taxon>Acetobacteraceae</taxon>
        <taxon>Asaia</taxon>
    </lineage>
</organism>
<protein>
    <submittedName>
        <fullName evidence="4">Oxidoreductase</fullName>
    </submittedName>
</protein>
<dbReference type="Gene3D" id="3.40.50.720">
    <property type="entry name" value="NAD(P)-binding Rossmann-like Domain"/>
    <property type="match status" value="1"/>
</dbReference>
<dbReference type="PANTHER" id="PTHR24320">
    <property type="entry name" value="RETINOL DEHYDROGENASE"/>
    <property type="match status" value="1"/>
</dbReference>
<comment type="similarity">
    <text evidence="1">Belongs to the short-chain dehydrogenases/reductases (SDR) family.</text>
</comment>
<evidence type="ECO:0000256" key="1">
    <source>
        <dbReference type="ARBA" id="ARBA00006484"/>
    </source>
</evidence>
<reference evidence="4" key="1">
    <citation type="submission" date="2013-04" db="EMBL/GenBank/DDBJ databases">
        <title>The genome sequencing project of 58 acetic acid bacteria.</title>
        <authorList>
            <person name="Okamoto-Kainuma A."/>
            <person name="Ishikawa M."/>
            <person name="Umino S."/>
            <person name="Koizumi Y."/>
            <person name="Shiwa Y."/>
            <person name="Yoshikawa H."/>
            <person name="Matsutani M."/>
            <person name="Matsushita K."/>
        </authorList>
    </citation>
    <scope>NUCLEOTIDE SEQUENCE</scope>
    <source>
        <strain evidence="4">NRIC 0535</strain>
    </source>
</reference>
<dbReference type="Pfam" id="PF00106">
    <property type="entry name" value="adh_short"/>
    <property type="match status" value="1"/>
</dbReference>
<dbReference type="SUPFAM" id="SSF51735">
    <property type="entry name" value="NAD(P)-binding Rossmann-fold domains"/>
    <property type="match status" value="1"/>
</dbReference>
<keyword evidence="2" id="KW-0560">Oxidoreductase</keyword>
<sequence>MSDIRYPSCAGRTAVVTGATGGLGLATALGLARHGAEVIVTGRNAEKGREALATIERAVPQARLRFEGLDLASLASIARFTERMEGQPIHILVNNAGVMAPPQRRSTQDGFELQFGTNHLGHFALTGRLLPSLIAGQAHIVTVASLAAWKGEIPLDDLNSTESYKRFARYRQSKLANLLFSLELHRRARAMNAPLHVRAAHPGWSTSAIITNSAALGLSRSPVGRVLSLVQDRLGNGLFRLMGQDVTAGAEPLLHAALSPQAQDGGYYGPQGSGERRGPPGPAILPPVAMGLSLSQNLWQASENMTGVRFDWETLA</sequence>
<evidence type="ECO:0000256" key="3">
    <source>
        <dbReference type="SAM" id="MobiDB-lite"/>
    </source>
</evidence>
<accession>A0ABQ0Q424</accession>
<dbReference type="InterPro" id="IPR002347">
    <property type="entry name" value="SDR_fam"/>
</dbReference>
<proteinExistence type="inferred from homology"/>
<gene>
    <name evidence="4" type="ORF">AA0535_2039</name>
</gene>
<dbReference type="PRINTS" id="PR00081">
    <property type="entry name" value="GDHRDH"/>
</dbReference>
<dbReference type="NCBIfam" id="NF004846">
    <property type="entry name" value="PRK06197.1"/>
    <property type="match status" value="1"/>
</dbReference>
<evidence type="ECO:0000313" key="5">
    <source>
        <dbReference type="Proteomes" id="UP001062776"/>
    </source>
</evidence>
<dbReference type="EMBL" id="BAPV01000020">
    <property type="protein sequence ID" value="GBQ90411.1"/>
    <property type="molecule type" value="Genomic_DNA"/>
</dbReference>
<dbReference type="PANTHER" id="PTHR24320:SF148">
    <property type="entry name" value="NAD(P)-BINDING ROSSMANN-FOLD SUPERFAMILY PROTEIN"/>
    <property type="match status" value="1"/>
</dbReference>
<dbReference type="RefSeq" id="WP_264815968.1">
    <property type="nucleotide sequence ID" value="NZ_BAPV01000020.1"/>
</dbReference>
<dbReference type="InterPro" id="IPR036291">
    <property type="entry name" value="NAD(P)-bd_dom_sf"/>
</dbReference>
<evidence type="ECO:0000313" key="4">
    <source>
        <dbReference type="EMBL" id="GBQ90411.1"/>
    </source>
</evidence>
<keyword evidence="5" id="KW-1185">Reference proteome</keyword>
<dbReference type="NCBIfam" id="NF004513">
    <property type="entry name" value="PRK05854.1"/>
    <property type="match status" value="1"/>
</dbReference>
<comment type="caution">
    <text evidence="4">The sequence shown here is derived from an EMBL/GenBank/DDBJ whole genome shotgun (WGS) entry which is preliminary data.</text>
</comment>
<dbReference type="Proteomes" id="UP001062776">
    <property type="component" value="Unassembled WGS sequence"/>
</dbReference>